<gene>
    <name evidence="1" type="ORF">Syun_015804</name>
</gene>
<protein>
    <submittedName>
        <fullName evidence="1">Uncharacterized protein</fullName>
    </submittedName>
</protein>
<comment type="caution">
    <text evidence="1">The sequence shown here is derived from an EMBL/GenBank/DDBJ whole genome shotgun (WGS) entry which is preliminary data.</text>
</comment>
<evidence type="ECO:0000313" key="2">
    <source>
        <dbReference type="Proteomes" id="UP001420932"/>
    </source>
</evidence>
<name>A0AAP0JMF3_9MAGN</name>
<organism evidence="1 2">
    <name type="scientific">Stephania yunnanensis</name>
    <dbReference type="NCBI Taxonomy" id="152371"/>
    <lineage>
        <taxon>Eukaryota</taxon>
        <taxon>Viridiplantae</taxon>
        <taxon>Streptophyta</taxon>
        <taxon>Embryophyta</taxon>
        <taxon>Tracheophyta</taxon>
        <taxon>Spermatophyta</taxon>
        <taxon>Magnoliopsida</taxon>
        <taxon>Ranunculales</taxon>
        <taxon>Menispermaceae</taxon>
        <taxon>Menispermoideae</taxon>
        <taxon>Cissampelideae</taxon>
        <taxon>Stephania</taxon>
    </lineage>
</organism>
<sequence>MCLATRFVDLDRSRCMHVGMKTHELDLMHQALNLRSQLTNGTLQRRNLLKLEWDMLHLFL</sequence>
<evidence type="ECO:0000313" key="1">
    <source>
        <dbReference type="EMBL" id="KAK9136474.1"/>
    </source>
</evidence>
<dbReference type="EMBL" id="JBBNAF010000006">
    <property type="protein sequence ID" value="KAK9136474.1"/>
    <property type="molecule type" value="Genomic_DNA"/>
</dbReference>
<reference evidence="1 2" key="1">
    <citation type="submission" date="2024-01" db="EMBL/GenBank/DDBJ databases">
        <title>Genome assemblies of Stephania.</title>
        <authorList>
            <person name="Yang L."/>
        </authorList>
    </citation>
    <scope>NUCLEOTIDE SEQUENCE [LARGE SCALE GENOMIC DNA]</scope>
    <source>
        <strain evidence="1">YNDBR</strain>
        <tissue evidence="1">Leaf</tissue>
    </source>
</reference>
<dbReference type="AlphaFoldDB" id="A0AAP0JMF3"/>
<proteinExistence type="predicted"/>
<dbReference type="Proteomes" id="UP001420932">
    <property type="component" value="Unassembled WGS sequence"/>
</dbReference>
<keyword evidence="2" id="KW-1185">Reference proteome</keyword>
<accession>A0AAP0JMF3</accession>